<feature type="binding site" evidence="10">
    <location>
        <position position="41"/>
    </location>
    <ligand>
        <name>ATP</name>
        <dbReference type="ChEBI" id="CHEBI:30616"/>
    </ligand>
</feature>
<dbReference type="InterPro" id="IPR035985">
    <property type="entry name" value="Ubiquitin-activating_enz"/>
</dbReference>
<dbReference type="PANTHER" id="PTHR10953">
    <property type="entry name" value="UBIQUITIN-ACTIVATING ENZYME E1"/>
    <property type="match status" value="1"/>
</dbReference>
<keyword evidence="11" id="KW-0812">Transmembrane</keyword>
<dbReference type="EMBL" id="BQMJ01000055">
    <property type="protein sequence ID" value="GJQ14437.1"/>
    <property type="molecule type" value="Genomic_DNA"/>
</dbReference>
<keyword evidence="7 10" id="KW-0862">Zinc</keyword>
<feature type="binding site" evidence="10">
    <location>
        <position position="62"/>
    </location>
    <ligand>
        <name>ATP</name>
        <dbReference type="ChEBI" id="CHEBI:30616"/>
    </ligand>
</feature>
<feature type="binding site" evidence="10">
    <location>
        <position position="252"/>
    </location>
    <ligand>
        <name>Zn(2+)</name>
        <dbReference type="ChEBI" id="CHEBI:29105"/>
    </ligand>
</feature>
<evidence type="ECO:0000256" key="2">
    <source>
        <dbReference type="ARBA" id="ARBA00022490"/>
    </source>
</evidence>
<keyword evidence="3 10" id="KW-0808">Transferase</keyword>
<dbReference type="GO" id="GO:0005829">
    <property type="term" value="C:cytosol"/>
    <property type="evidence" value="ECO:0007669"/>
    <property type="project" value="UniProtKB-SubCell"/>
</dbReference>
<dbReference type="GO" id="GO:0005524">
    <property type="term" value="F:ATP binding"/>
    <property type="evidence" value="ECO:0007669"/>
    <property type="project" value="UniProtKB-KW"/>
</dbReference>
<feature type="domain" description="Rhodanese" evidence="12">
    <location>
        <begin position="307"/>
        <end position="392"/>
    </location>
</feature>
<dbReference type="NCBIfam" id="NF004281">
    <property type="entry name" value="PRK05690.1"/>
    <property type="match status" value="1"/>
</dbReference>
<dbReference type="InterPro" id="IPR045886">
    <property type="entry name" value="ThiF/MoeB/HesA"/>
</dbReference>
<comment type="caution">
    <text evidence="13">The sequence shown here is derived from an EMBL/GenBank/DDBJ whole genome shotgun (WGS) entry which is preliminary data.</text>
</comment>
<name>A0A9C7UT88_9RHOD</name>
<dbReference type="Proteomes" id="UP001061958">
    <property type="component" value="Unassembled WGS sequence"/>
</dbReference>
<evidence type="ECO:0000256" key="6">
    <source>
        <dbReference type="ARBA" id="ARBA00022741"/>
    </source>
</evidence>
<comment type="similarity">
    <text evidence="10">In the N-terminal section; belongs to the HesA/MoeB/ThiF family. UBA4 subfamily.</text>
</comment>
<dbReference type="PANTHER" id="PTHR10953:SF102">
    <property type="entry name" value="ADENYLYLTRANSFERASE AND SULFURTRANSFERASE MOCS3"/>
    <property type="match status" value="1"/>
</dbReference>
<dbReference type="SUPFAM" id="SSF69572">
    <property type="entry name" value="Activating enzymes of the ubiquitin-like proteins"/>
    <property type="match status" value="1"/>
</dbReference>
<dbReference type="GO" id="GO:0046872">
    <property type="term" value="F:metal ion binding"/>
    <property type="evidence" value="ECO:0007669"/>
    <property type="project" value="UniProtKB-KW"/>
</dbReference>
<dbReference type="Pfam" id="PF00899">
    <property type="entry name" value="ThiF"/>
    <property type="match status" value="1"/>
</dbReference>
<keyword evidence="5 10" id="KW-0479">Metal-binding</keyword>
<dbReference type="FunFam" id="3.40.50.720:FF:000033">
    <property type="entry name" value="Adenylyltransferase and sulfurtransferase MOCS3"/>
    <property type="match status" value="1"/>
</dbReference>
<evidence type="ECO:0000256" key="3">
    <source>
        <dbReference type="ARBA" id="ARBA00022679"/>
    </source>
</evidence>
<dbReference type="Gene3D" id="3.40.250.10">
    <property type="entry name" value="Rhodanese-like domain"/>
    <property type="match status" value="1"/>
</dbReference>
<keyword evidence="6 10" id="KW-0547">Nucleotide-binding</keyword>
<feature type="active site" description="Cysteine persulfide intermediate; for sulfurtransferase activity" evidence="10">
    <location>
        <position position="352"/>
    </location>
</feature>
<dbReference type="InterPro" id="IPR028885">
    <property type="entry name" value="MOCS3/Uba4"/>
</dbReference>
<dbReference type="EC" id="2.7.7.-" evidence="10"/>
<gene>
    <name evidence="13" type="ORF">GpartN1_g6228.t1</name>
</gene>
<dbReference type="GO" id="GO:0042292">
    <property type="term" value="F:URM1 activating enzyme activity"/>
    <property type="evidence" value="ECO:0007669"/>
    <property type="project" value="TreeGrafter"/>
</dbReference>
<dbReference type="PROSITE" id="PS50206">
    <property type="entry name" value="RHODANESE_3"/>
    <property type="match status" value="1"/>
</dbReference>
<feature type="binding site" evidence="10">
    <location>
        <position position="249"/>
    </location>
    <ligand>
        <name>Zn(2+)</name>
        <dbReference type="ChEBI" id="CHEBI:29105"/>
    </ligand>
</feature>
<dbReference type="AlphaFoldDB" id="A0A9C7UT88"/>
<keyword evidence="14" id="KW-1185">Reference proteome</keyword>
<protein>
    <recommendedName>
        <fullName evidence="10">Adenylyltransferase and sulfurtransferase MOCS3 homolog</fullName>
    </recommendedName>
    <alternativeName>
        <fullName evidence="10">UBA4 homolog</fullName>
    </alternativeName>
    <alternativeName>
        <fullName evidence="10">Ubiquitin-like protein activator 4 homolog</fullName>
    </alternativeName>
    <domain>
        <recommendedName>
            <fullName evidence="10">Adenylyltransferase</fullName>
            <ecNumber evidence="10">2.7.7.-</ecNumber>
        </recommendedName>
    </domain>
    <domain>
        <recommendedName>
            <fullName evidence="10">Sulfurtransferase</fullName>
            <ecNumber evidence="10">2.8.1.-</ecNumber>
        </recommendedName>
    </domain>
</protein>
<evidence type="ECO:0000313" key="13">
    <source>
        <dbReference type="EMBL" id="GJQ14437.1"/>
    </source>
</evidence>
<keyword evidence="11" id="KW-0472">Membrane</keyword>
<reference evidence="13" key="2">
    <citation type="submission" date="2022-01" db="EMBL/GenBank/DDBJ databases">
        <authorList>
            <person name="Hirooka S."/>
            <person name="Miyagishima S.Y."/>
        </authorList>
    </citation>
    <scope>NUCLEOTIDE SEQUENCE</scope>
    <source>
        <strain evidence="13">NBRC 102759</strain>
    </source>
</reference>
<dbReference type="Pfam" id="PF00581">
    <property type="entry name" value="Rhodanese"/>
    <property type="match status" value="1"/>
</dbReference>
<dbReference type="GO" id="GO:0002143">
    <property type="term" value="P:tRNA wobble position uridine thiolation"/>
    <property type="evidence" value="ECO:0007669"/>
    <property type="project" value="InterPro"/>
</dbReference>
<dbReference type="InterPro" id="IPR001763">
    <property type="entry name" value="Rhodanese-like_dom"/>
</dbReference>
<feature type="binding site" evidence="10">
    <location>
        <position position="175"/>
    </location>
    <ligand>
        <name>Zn(2+)</name>
        <dbReference type="ChEBI" id="CHEBI:29105"/>
    </ligand>
</feature>
<evidence type="ECO:0000256" key="5">
    <source>
        <dbReference type="ARBA" id="ARBA00022723"/>
    </source>
</evidence>
<dbReference type="GO" id="GO:0004792">
    <property type="term" value="F:thiosulfate-cyanide sulfurtransferase activity"/>
    <property type="evidence" value="ECO:0007669"/>
    <property type="project" value="TreeGrafter"/>
</dbReference>
<dbReference type="EC" id="2.8.1.-" evidence="10"/>
<dbReference type="SMART" id="SM00450">
    <property type="entry name" value="RHOD"/>
    <property type="match status" value="1"/>
</dbReference>
<dbReference type="InterPro" id="IPR000594">
    <property type="entry name" value="ThiF_NAD_FAD-bd"/>
</dbReference>
<feature type="transmembrane region" description="Helical" evidence="11">
    <location>
        <begin position="34"/>
        <end position="61"/>
    </location>
</feature>
<evidence type="ECO:0000256" key="7">
    <source>
        <dbReference type="ARBA" id="ARBA00022833"/>
    </source>
</evidence>
<feature type="binding site" evidence="10">
    <location>
        <begin position="130"/>
        <end position="131"/>
    </location>
    <ligand>
        <name>ATP</name>
        <dbReference type="ChEBI" id="CHEBI:30616"/>
    </ligand>
</feature>
<feature type="binding site" evidence="10">
    <location>
        <position position="86"/>
    </location>
    <ligand>
        <name>ATP</name>
        <dbReference type="ChEBI" id="CHEBI:30616"/>
    </ligand>
</feature>
<evidence type="ECO:0000256" key="10">
    <source>
        <dbReference type="HAMAP-Rule" id="MF_03049"/>
    </source>
</evidence>
<sequence length="394" mass="43363">MTTKGTLDISRYSRQILLPQFGKKSQELLMKKKILIVGAGGLGCPAALYLAGAGVGTLGIVDDDQVEISNLHRQIGHKENLAGKPKAESLKEAIQNLNPSVQVQIILQRLTQFNAMEIIEGYDIVLDCTDNALTRYIVNDACAVFKRPLISGAAIGMDGQITVYCASSDCPCYRCIFPEPPPPNCVGSCDANGVLGPIPGVIGCLQALESIKLAANIDDAEPLIGRLLVFDGLETKFRTFQLRKRNPNCIVCGDSSKDFCIAEYDYASFLGLSPSFSIPSEKRLPPLEAKAKLMQTNGLWNDHYFCIDVRPSVQYELCHIEGFHNIPLEELDSKCEEIQKQVNSGKSIFVICRRGNASQRAVSLLESWGINNVYDIIGGIEEWRKHCDPSLPYY</sequence>
<evidence type="ECO:0000256" key="11">
    <source>
        <dbReference type="SAM" id="Phobius"/>
    </source>
</evidence>
<evidence type="ECO:0000256" key="9">
    <source>
        <dbReference type="ARBA" id="ARBA00023268"/>
    </source>
</evidence>
<keyword evidence="8 10" id="KW-0067">ATP-binding</keyword>
<evidence type="ECO:0000313" key="14">
    <source>
        <dbReference type="Proteomes" id="UP001061958"/>
    </source>
</evidence>
<feature type="binding site" evidence="10">
    <location>
        <begin position="69"/>
        <end position="73"/>
    </location>
    <ligand>
        <name>ATP</name>
        <dbReference type="ChEBI" id="CHEBI:30616"/>
    </ligand>
</feature>
<reference evidence="13" key="1">
    <citation type="journal article" date="2022" name="Proc. Natl. Acad. Sci. U.S.A.">
        <title>Life cycle and functional genomics of the unicellular red alga Galdieria for elucidating algal and plant evolution and industrial use.</title>
        <authorList>
            <person name="Hirooka S."/>
            <person name="Itabashi T."/>
            <person name="Ichinose T.M."/>
            <person name="Onuma R."/>
            <person name="Fujiwara T."/>
            <person name="Yamashita S."/>
            <person name="Jong L.W."/>
            <person name="Tomita R."/>
            <person name="Iwane A.H."/>
            <person name="Miyagishima S.Y."/>
        </authorList>
    </citation>
    <scope>NUCLEOTIDE SEQUENCE</scope>
    <source>
        <strain evidence="13">NBRC 102759</strain>
    </source>
</reference>
<dbReference type="GO" id="GO:0070566">
    <property type="term" value="F:adenylyltransferase activity"/>
    <property type="evidence" value="ECO:0007669"/>
    <property type="project" value="InterPro"/>
</dbReference>
<evidence type="ECO:0000259" key="12">
    <source>
        <dbReference type="PROSITE" id="PS50206"/>
    </source>
</evidence>
<keyword evidence="9 10" id="KW-0511">Multifunctional enzyme</keyword>
<dbReference type="OrthoDB" id="10261062at2759"/>
<dbReference type="Gene3D" id="3.40.50.720">
    <property type="entry name" value="NAD(P)-binding Rossmann-like Domain"/>
    <property type="match status" value="1"/>
</dbReference>
<keyword evidence="2 10" id="KW-0963">Cytoplasm</keyword>
<evidence type="ECO:0000256" key="4">
    <source>
        <dbReference type="ARBA" id="ARBA00022694"/>
    </source>
</evidence>
<keyword evidence="4 10" id="KW-0819">tRNA processing</keyword>
<evidence type="ECO:0000256" key="1">
    <source>
        <dbReference type="ARBA" id="ARBA00004514"/>
    </source>
</evidence>
<dbReference type="HAMAP" id="MF_03049">
    <property type="entry name" value="MOCS3_Uba4"/>
    <property type="match status" value="1"/>
</dbReference>
<feature type="active site" description="Glycyl thioester intermediate; for adenylyltransferase activity" evidence="10">
    <location>
        <position position="189"/>
    </location>
</feature>
<proteinExistence type="inferred from homology"/>
<keyword evidence="11" id="KW-1133">Transmembrane helix</keyword>
<dbReference type="InterPro" id="IPR036873">
    <property type="entry name" value="Rhodanese-like_dom_sf"/>
</dbReference>
<organism evidence="13 14">
    <name type="scientific">Galdieria partita</name>
    <dbReference type="NCBI Taxonomy" id="83374"/>
    <lineage>
        <taxon>Eukaryota</taxon>
        <taxon>Rhodophyta</taxon>
        <taxon>Bangiophyceae</taxon>
        <taxon>Galdieriales</taxon>
        <taxon>Galdieriaceae</taxon>
        <taxon>Galdieria</taxon>
    </lineage>
</organism>
<evidence type="ECO:0000256" key="8">
    <source>
        <dbReference type="ARBA" id="ARBA00022840"/>
    </source>
</evidence>
<comment type="cofactor">
    <cofactor evidence="10">
        <name>Zn(2+)</name>
        <dbReference type="ChEBI" id="CHEBI:29105"/>
    </cofactor>
    <text evidence="10">Binds 1 zinc ion per subunit.</text>
</comment>
<feature type="binding site" evidence="10">
    <location>
        <position position="172"/>
    </location>
    <ligand>
        <name>Zn(2+)</name>
        <dbReference type="ChEBI" id="CHEBI:29105"/>
    </ligand>
</feature>
<comment type="pathway">
    <text evidence="10">tRNA modification; 5-methoxycarbonylmethyl-2-thiouridine-tRNA biosynthesis.</text>
</comment>
<comment type="function">
    <text evidence="10">Plays a central role in 2-thiolation of mcm(5)S(2)U at tRNA wobble positions of cytosolic tRNA(Lys), tRNA(Glu) and tRNA(Gln). Acts by mediating the C-terminal thiocarboxylation of the sulfur carrier URM1. Its N-terminus first activates URM1 as acyl-adenylate (-COAMP), then the persulfide sulfur on the catalytic cysteine is transferred to URM1 to form thiocarboxylation (-COSH) of its C-terminus. The reaction probably involves hydrogen sulfide that is generated from the persulfide intermediate and that acts as nucleophile towards URM1. Subsequently, a transient disulfide bond is formed. Does not use thiosulfate as sulfur donor; NFS1 probably acting as a sulfur donor for thiocarboxylation reactions.</text>
</comment>
<accession>A0A9C7UT88</accession>
<comment type="subcellular location">
    <subcellularLocation>
        <location evidence="1">Cytoplasm</location>
        <location evidence="1">Cytosol</location>
    </subcellularLocation>
</comment>
<dbReference type="CDD" id="cd00757">
    <property type="entry name" value="ThiF_MoeB_HesA_family"/>
    <property type="match status" value="1"/>
</dbReference>